<dbReference type="Proteomes" id="UP001143910">
    <property type="component" value="Unassembled WGS sequence"/>
</dbReference>
<evidence type="ECO:0000313" key="1">
    <source>
        <dbReference type="EMBL" id="KAJ2975289.1"/>
    </source>
</evidence>
<sequence length="174" mass="18511">MIAQVSGLLAFAAIAVATNPPNCARICIDGINDCGVPFGGCYNPCVEQAPTKPPCTLTTTSTTTSSSTKSTTTMCPKLCIDGINDCGVPWGGCYYPCLEPAPTKPACSTTTTTTRTTTSQSTTTTCAKICVDGINECGVPWGGSHKAGLYQYKYQNDDKVKHKHPHNNQHKYDY</sequence>
<dbReference type="EMBL" id="JANJQO010000726">
    <property type="protein sequence ID" value="KAJ2975289.1"/>
    <property type="molecule type" value="Genomic_DNA"/>
</dbReference>
<protein>
    <submittedName>
        <fullName evidence="1">Uncharacterized protein</fullName>
    </submittedName>
</protein>
<name>A0ACC1N8N9_9HYPO</name>
<accession>A0ACC1N8N9</accession>
<keyword evidence="2" id="KW-1185">Reference proteome</keyword>
<evidence type="ECO:0000313" key="2">
    <source>
        <dbReference type="Proteomes" id="UP001143910"/>
    </source>
</evidence>
<organism evidence="1 2">
    <name type="scientific">Zarea fungicola</name>
    <dbReference type="NCBI Taxonomy" id="93591"/>
    <lineage>
        <taxon>Eukaryota</taxon>
        <taxon>Fungi</taxon>
        <taxon>Dikarya</taxon>
        <taxon>Ascomycota</taxon>
        <taxon>Pezizomycotina</taxon>
        <taxon>Sordariomycetes</taxon>
        <taxon>Hypocreomycetidae</taxon>
        <taxon>Hypocreales</taxon>
        <taxon>Cordycipitaceae</taxon>
        <taxon>Zarea</taxon>
    </lineage>
</organism>
<gene>
    <name evidence="1" type="ORF">NQ176_g5598</name>
</gene>
<reference evidence="1" key="1">
    <citation type="submission" date="2022-08" db="EMBL/GenBank/DDBJ databases">
        <title>Genome Sequence of Lecanicillium fungicola.</title>
        <authorList>
            <person name="Buettner E."/>
        </authorList>
    </citation>
    <scope>NUCLEOTIDE SEQUENCE</scope>
    <source>
        <strain evidence="1">Babe33</strain>
    </source>
</reference>
<proteinExistence type="predicted"/>
<comment type="caution">
    <text evidence="1">The sequence shown here is derived from an EMBL/GenBank/DDBJ whole genome shotgun (WGS) entry which is preliminary data.</text>
</comment>